<organism evidence="3 4">
    <name type="scientific">Candidatus Yonathbacteria bacterium RIFCSPHIGHO2_02_FULL_44_14</name>
    <dbReference type="NCBI Taxonomy" id="1802724"/>
    <lineage>
        <taxon>Bacteria</taxon>
        <taxon>Candidatus Yonathiibacteriota</taxon>
    </lineage>
</organism>
<accession>A0A1G2S5L5</accession>
<evidence type="ECO:0000259" key="2">
    <source>
        <dbReference type="Pfam" id="PF02350"/>
    </source>
</evidence>
<dbReference type="SUPFAM" id="SSF53756">
    <property type="entry name" value="UDP-Glycosyltransferase/glycogen phosphorylase"/>
    <property type="match status" value="1"/>
</dbReference>
<dbReference type="PANTHER" id="PTHR43174:SF1">
    <property type="entry name" value="UDP-N-ACETYLGLUCOSAMINE 2-EPIMERASE"/>
    <property type="match status" value="1"/>
</dbReference>
<evidence type="ECO:0000313" key="4">
    <source>
        <dbReference type="Proteomes" id="UP000179118"/>
    </source>
</evidence>
<reference evidence="3 4" key="1">
    <citation type="journal article" date="2016" name="Nat. Commun.">
        <title>Thousands of microbial genomes shed light on interconnected biogeochemical processes in an aquifer system.</title>
        <authorList>
            <person name="Anantharaman K."/>
            <person name="Brown C.T."/>
            <person name="Hug L.A."/>
            <person name="Sharon I."/>
            <person name="Castelle C.J."/>
            <person name="Probst A.J."/>
            <person name="Thomas B.C."/>
            <person name="Singh A."/>
            <person name="Wilkins M.J."/>
            <person name="Karaoz U."/>
            <person name="Brodie E.L."/>
            <person name="Williams K.H."/>
            <person name="Hubbard S.S."/>
            <person name="Banfield J.F."/>
        </authorList>
    </citation>
    <scope>NUCLEOTIDE SEQUENCE [LARGE SCALE GENOMIC DNA]</scope>
</reference>
<evidence type="ECO:0000256" key="1">
    <source>
        <dbReference type="RuleBase" id="RU003513"/>
    </source>
</evidence>
<dbReference type="AlphaFoldDB" id="A0A1G2S5L5"/>
<dbReference type="GO" id="GO:0016853">
    <property type="term" value="F:isomerase activity"/>
    <property type="evidence" value="ECO:0007669"/>
    <property type="project" value="UniProtKB-KW"/>
</dbReference>
<comment type="caution">
    <text evidence="3">The sequence shown here is derived from an EMBL/GenBank/DDBJ whole genome shotgun (WGS) entry which is preliminary data.</text>
</comment>
<comment type="similarity">
    <text evidence="1">Belongs to the UDP-N-acetylglucosamine 2-epimerase family.</text>
</comment>
<feature type="domain" description="UDP-N-acetylglucosamine 2-epimerase" evidence="2">
    <location>
        <begin position="34"/>
        <end position="362"/>
    </location>
</feature>
<dbReference type="Gene3D" id="3.40.50.2000">
    <property type="entry name" value="Glycogen Phosphorylase B"/>
    <property type="match status" value="2"/>
</dbReference>
<keyword evidence="1" id="KW-0413">Isomerase</keyword>
<dbReference type="EMBL" id="MHUT01000022">
    <property type="protein sequence ID" value="OHA80373.1"/>
    <property type="molecule type" value="Genomic_DNA"/>
</dbReference>
<gene>
    <name evidence="3" type="ORF">A3D51_03595</name>
</gene>
<dbReference type="CDD" id="cd03786">
    <property type="entry name" value="GTB_UDP-GlcNAc_2-Epimerase"/>
    <property type="match status" value="1"/>
</dbReference>
<proteinExistence type="inferred from homology"/>
<dbReference type="InterPro" id="IPR029767">
    <property type="entry name" value="WecB-like"/>
</dbReference>
<evidence type="ECO:0000313" key="3">
    <source>
        <dbReference type="EMBL" id="OHA80373.1"/>
    </source>
</evidence>
<sequence>MKNIKYKRICFIFGTRPEIIKMAPVIHECIKRKVPFFVLHTHQHYSENLDKVFFKDLNLPFPKYNLEIGSGSHGAQTGKMLIEIEGILINEKPNIVLVQGDTNTVLAGAITATKLHIPVGHIEAGLRSYDRQMPEELNRVMVDHISDFLFTPTRESKNILLKEGIDAKKIFFVGNTVVDAVKQNIKISDSSRVLKTMGLSPKKYFLVTAHRQENVDNKERLESLLKSLMLVSKKYNMPIVFPVHPRASKMIKHFGIQVDDTVRFVEPVGYLDFLQLSSNARLLLTDSGGLQEEASILKVPCVTLRDNTERPETLIGGGNRIAGVSQKRILKCVQEIMDNKQSIKWGTPFGKGDASQKMLNIILKHI</sequence>
<dbReference type="NCBIfam" id="TIGR00236">
    <property type="entry name" value="wecB"/>
    <property type="match status" value="1"/>
</dbReference>
<protein>
    <submittedName>
        <fullName evidence="3">UDP-N-acetylglucosamine 2-epimerase</fullName>
    </submittedName>
</protein>
<dbReference type="Pfam" id="PF02350">
    <property type="entry name" value="Epimerase_2"/>
    <property type="match status" value="1"/>
</dbReference>
<dbReference type="InterPro" id="IPR003331">
    <property type="entry name" value="UDP_GlcNAc_Epimerase_2_dom"/>
</dbReference>
<name>A0A1G2S5L5_9BACT</name>
<dbReference type="PANTHER" id="PTHR43174">
    <property type="entry name" value="UDP-N-ACETYLGLUCOSAMINE 2-EPIMERASE"/>
    <property type="match status" value="1"/>
</dbReference>
<dbReference type="Proteomes" id="UP000179118">
    <property type="component" value="Unassembled WGS sequence"/>
</dbReference>